<reference evidence="2 3" key="1">
    <citation type="submission" date="2019-08" db="EMBL/GenBank/DDBJ databases">
        <authorList>
            <person name="Peeters C."/>
        </authorList>
    </citation>
    <scope>NUCLEOTIDE SEQUENCE [LARGE SCALE GENOMIC DNA]</scope>
    <source>
        <strain evidence="2 3">LMG 31116</strain>
    </source>
</reference>
<evidence type="ECO:0000313" key="2">
    <source>
        <dbReference type="EMBL" id="VVD69804.1"/>
    </source>
</evidence>
<name>A0A5E4S5D2_9BURK</name>
<gene>
    <name evidence="2" type="ORF">PMO31116_00541</name>
</gene>
<sequence length="172" mass="19083">MFPSKVLLDVDDIASLLHVSKKHIYNLSSAKKLPFRLVETSDKILVSVVEMARYLDGEITPKQEVKKDPLEGAVVVPKKRGRPRGAGLAKITLAFQSALSIAIIKEEARKAFTALFEGIDGVESEQAGQEDKQAANYDEMRDLADQARVRLERSFMDVGLNVKKTSGWRGKI</sequence>
<dbReference type="InterPro" id="IPR041657">
    <property type="entry name" value="HTH_17"/>
</dbReference>
<evidence type="ECO:0000313" key="3">
    <source>
        <dbReference type="Proteomes" id="UP000368474"/>
    </source>
</evidence>
<dbReference type="Proteomes" id="UP000368474">
    <property type="component" value="Unassembled WGS sequence"/>
</dbReference>
<organism evidence="2 3">
    <name type="scientific">Pandoraea morbifera</name>
    <dbReference type="NCBI Taxonomy" id="2508300"/>
    <lineage>
        <taxon>Bacteria</taxon>
        <taxon>Pseudomonadati</taxon>
        <taxon>Pseudomonadota</taxon>
        <taxon>Betaproteobacteria</taxon>
        <taxon>Burkholderiales</taxon>
        <taxon>Burkholderiaceae</taxon>
        <taxon>Pandoraea</taxon>
    </lineage>
</organism>
<feature type="domain" description="Helix-turn-helix" evidence="1">
    <location>
        <begin position="7"/>
        <end position="56"/>
    </location>
</feature>
<dbReference type="AlphaFoldDB" id="A0A5E4S5D2"/>
<proteinExistence type="predicted"/>
<dbReference type="Pfam" id="PF12728">
    <property type="entry name" value="HTH_17"/>
    <property type="match status" value="1"/>
</dbReference>
<dbReference type="EMBL" id="CABPSD010000001">
    <property type="protein sequence ID" value="VVD69804.1"/>
    <property type="molecule type" value="Genomic_DNA"/>
</dbReference>
<evidence type="ECO:0000259" key="1">
    <source>
        <dbReference type="Pfam" id="PF12728"/>
    </source>
</evidence>
<keyword evidence="3" id="KW-1185">Reference proteome</keyword>
<accession>A0A5E4S5D2</accession>
<protein>
    <recommendedName>
        <fullName evidence="1">Helix-turn-helix domain-containing protein</fullName>
    </recommendedName>
</protein>